<sequence length="262" mass="30475">MTEDQRKLTPNASAFSVKRKVITDLLAKHTGYAILSHTWLQDSSEVTYQDAMDPVRLEEIKSGNREGYKKLERFCEIAQREYNLTLAWMDTICIDKSSSSELDESIRSMFNWYTFSAVCIVTLNQSIILADMETDRWFTRGWTLQELLAPRRIKFYNKYWEPMSTDENDKQINWVFQPERPRTVETMIQKVTGIDYSRLFYQPSTLVGKIAERMSWAAKRRTTRGEDIAYSLMGIFGVSISVAYGEGPERAFFRLLEAILSS</sequence>
<feature type="non-terminal residue" evidence="3">
    <location>
        <position position="262"/>
    </location>
</feature>
<dbReference type="PANTHER" id="PTHR10622:SF12">
    <property type="entry name" value="HET DOMAIN-CONTAINING PROTEIN"/>
    <property type="match status" value="1"/>
</dbReference>
<dbReference type="OrthoDB" id="2654851at2759"/>
<evidence type="ECO:0000256" key="1">
    <source>
        <dbReference type="SAM" id="Phobius"/>
    </source>
</evidence>
<keyword evidence="4" id="KW-1185">Reference proteome</keyword>
<keyword evidence="1" id="KW-0472">Membrane</keyword>
<protein>
    <recommendedName>
        <fullName evidence="2">Heterokaryon incompatibility domain-containing protein</fullName>
    </recommendedName>
</protein>
<dbReference type="InterPro" id="IPR010730">
    <property type="entry name" value="HET"/>
</dbReference>
<gene>
    <name evidence="3" type="ORF">BDN70DRAFT_800286</name>
</gene>
<organism evidence="3 4">
    <name type="scientific">Pholiota conissans</name>
    <dbReference type="NCBI Taxonomy" id="109636"/>
    <lineage>
        <taxon>Eukaryota</taxon>
        <taxon>Fungi</taxon>
        <taxon>Dikarya</taxon>
        <taxon>Basidiomycota</taxon>
        <taxon>Agaricomycotina</taxon>
        <taxon>Agaricomycetes</taxon>
        <taxon>Agaricomycetidae</taxon>
        <taxon>Agaricales</taxon>
        <taxon>Agaricineae</taxon>
        <taxon>Strophariaceae</taxon>
        <taxon>Pholiota</taxon>
    </lineage>
</organism>
<comment type="caution">
    <text evidence="3">The sequence shown here is derived from an EMBL/GenBank/DDBJ whole genome shotgun (WGS) entry which is preliminary data.</text>
</comment>
<evidence type="ECO:0000313" key="4">
    <source>
        <dbReference type="Proteomes" id="UP000807469"/>
    </source>
</evidence>
<dbReference type="Pfam" id="PF06985">
    <property type="entry name" value="HET"/>
    <property type="match status" value="1"/>
</dbReference>
<keyword evidence="1" id="KW-0812">Transmembrane</keyword>
<dbReference type="Proteomes" id="UP000807469">
    <property type="component" value="Unassembled WGS sequence"/>
</dbReference>
<keyword evidence="1" id="KW-1133">Transmembrane helix</keyword>
<name>A0A9P5ZAA4_9AGAR</name>
<feature type="domain" description="Heterokaryon incompatibility" evidence="2">
    <location>
        <begin position="32"/>
        <end position="125"/>
    </location>
</feature>
<reference evidence="3" key="1">
    <citation type="submission" date="2020-11" db="EMBL/GenBank/DDBJ databases">
        <authorList>
            <consortium name="DOE Joint Genome Institute"/>
            <person name="Ahrendt S."/>
            <person name="Riley R."/>
            <person name="Andreopoulos W."/>
            <person name="Labutti K."/>
            <person name="Pangilinan J."/>
            <person name="Ruiz-Duenas F.J."/>
            <person name="Barrasa J.M."/>
            <person name="Sanchez-Garcia M."/>
            <person name="Camarero S."/>
            <person name="Miyauchi S."/>
            <person name="Serrano A."/>
            <person name="Linde D."/>
            <person name="Babiker R."/>
            <person name="Drula E."/>
            <person name="Ayuso-Fernandez I."/>
            <person name="Pacheco R."/>
            <person name="Padilla G."/>
            <person name="Ferreira P."/>
            <person name="Barriuso J."/>
            <person name="Kellner H."/>
            <person name="Castanera R."/>
            <person name="Alfaro M."/>
            <person name="Ramirez L."/>
            <person name="Pisabarro A.G."/>
            <person name="Kuo A."/>
            <person name="Tritt A."/>
            <person name="Lipzen A."/>
            <person name="He G."/>
            <person name="Yan M."/>
            <person name="Ng V."/>
            <person name="Cullen D."/>
            <person name="Martin F."/>
            <person name="Rosso M.-N."/>
            <person name="Henrissat B."/>
            <person name="Hibbett D."/>
            <person name="Martinez A.T."/>
            <person name="Grigoriev I.V."/>
        </authorList>
    </citation>
    <scope>NUCLEOTIDE SEQUENCE</scope>
    <source>
        <strain evidence="3">CIRM-BRFM 674</strain>
    </source>
</reference>
<evidence type="ECO:0000313" key="3">
    <source>
        <dbReference type="EMBL" id="KAF9483140.1"/>
    </source>
</evidence>
<dbReference type="AlphaFoldDB" id="A0A9P5ZAA4"/>
<dbReference type="PANTHER" id="PTHR10622">
    <property type="entry name" value="HET DOMAIN-CONTAINING PROTEIN"/>
    <property type="match status" value="1"/>
</dbReference>
<proteinExistence type="predicted"/>
<feature type="transmembrane region" description="Helical" evidence="1">
    <location>
        <begin position="228"/>
        <end position="245"/>
    </location>
</feature>
<dbReference type="EMBL" id="MU155157">
    <property type="protein sequence ID" value="KAF9483140.1"/>
    <property type="molecule type" value="Genomic_DNA"/>
</dbReference>
<evidence type="ECO:0000259" key="2">
    <source>
        <dbReference type="Pfam" id="PF06985"/>
    </source>
</evidence>
<accession>A0A9P5ZAA4</accession>